<comment type="caution">
    <text evidence="1">The sequence shown here is derived from an EMBL/GenBank/DDBJ whole genome shotgun (WGS) entry which is preliminary data.</text>
</comment>
<evidence type="ECO:0000313" key="1">
    <source>
        <dbReference type="EMBL" id="OLP93888.1"/>
    </source>
</evidence>
<reference evidence="1 2" key="1">
    <citation type="submission" date="2016-02" db="EMBL/GenBank/DDBJ databases">
        <title>Genome analysis of coral dinoflagellate symbionts highlights evolutionary adaptations to a symbiotic lifestyle.</title>
        <authorList>
            <person name="Aranda M."/>
            <person name="Li Y."/>
            <person name="Liew Y.J."/>
            <person name="Baumgarten S."/>
            <person name="Simakov O."/>
            <person name="Wilson M."/>
            <person name="Piel J."/>
            <person name="Ashoor H."/>
            <person name="Bougouffa S."/>
            <person name="Bajic V.B."/>
            <person name="Ryu T."/>
            <person name="Ravasi T."/>
            <person name="Bayer T."/>
            <person name="Micklem G."/>
            <person name="Kim H."/>
            <person name="Bhak J."/>
            <person name="Lajeunesse T.C."/>
            <person name="Voolstra C.R."/>
        </authorList>
    </citation>
    <scope>NUCLEOTIDE SEQUENCE [LARGE SCALE GENOMIC DNA]</scope>
    <source>
        <strain evidence="1 2">CCMP2467</strain>
    </source>
</reference>
<dbReference type="EMBL" id="LSRX01000565">
    <property type="protein sequence ID" value="OLP93888.1"/>
    <property type="molecule type" value="Genomic_DNA"/>
</dbReference>
<gene>
    <name evidence="1" type="ORF">AK812_SmicGene24161</name>
</gene>
<dbReference type="Proteomes" id="UP000186817">
    <property type="component" value="Unassembled WGS sequence"/>
</dbReference>
<protein>
    <recommendedName>
        <fullName evidence="3">Apple domain-containing protein</fullName>
    </recommendedName>
</protein>
<name>A0A1Q9DFG7_SYMMI</name>
<dbReference type="AlphaFoldDB" id="A0A1Q9DFG7"/>
<accession>A0A1Q9DFG7</accession>
<proteinExistence type="predicted"/>
<dbReference type="OrthoDB" id="416312at2759"/>
<evidence type="ECO:0000313" key="2">
    <source>
        <dbReference type="Proteomes" id="UP000186817"/>
    </source>
</evidence>
<sequence>MDGAALTRRVSDCSERKTCIRITGLKNYLNGRYCYFGENRYPGGLVFLKEGITSYESFWFHRRGANGDWVLQRPGDYQNASAAYMAFGGDLINEAFADGRTEDFFRIGGSFVRADLEVETLHCDSPNMTFADDRVTAIEEGVQTLVVDDPSTTETINDFWLHPCHCAPPPWGQNLPVTSESFSAIPAGSQNRFRPPPFPIVTGELSCELSALINIIYETEVQAVDAEECQSQCSQTQACKYFLAGEVLNAKLCRLFSQCTELWREIGLSGTLYSFPKTVEVCAISDPVLCWHTTKRRQSLRAYYDTASTQSLMRAPCLDQTLFERCDDFLFIGGLGVEECSPCRYMDSTQAGLDNILSKRLLPKRFDHGTMLKVGCWGERYTSLANKLPTSGFALTCATGSWFAASGSKGLANFQCSAYIQVVNSYYKDLDVRNWQEPVELFFYRWFATGISLERQHGSSESLGEFYVQPDADGAPVEWLGNGEVLRGNVEANHESVGGLVNGVAAAPLQEQVNVPMNEAIHAVVPGQGSSSLTVVRWITRLNEIFLSIKRGFLVQKLGEMRSSIIYELRGCGYLKQDGVTNDLSNKVIQEDFSMRVPNDLIRKDLLEDFGMRGMSSLSRKDLLEDFRAREMRDLNFKVILEDLRMQQACRGLEVNVVIHLLAWRVWLLSRSSKIEMFVHA</sequence>
<organism evidence="1 2">
    <name type="scientific">Symbiodinium microadriaticum</name>
    <name type="common">Dinoflagellate</name>
    <name type="synonym">Zooxanthella microadriatica</name>
    <dbReference type="NCBI Taxonomy" id="2951"/>
    <lineage>
        <taxon>Eukaryota</taxon>
        <taxon>Sar</taxon>
        <taxon>Alveolata</taxon>
        <taxon>Dinophyceae</taxon>
        <taxon>Suessiales</taxon>
        <taxon>Symbiodiniaceae</taxon>
        <taxon>Symbiodinium</taxon>
    </lineage>
</organism>
<evidence type="ECO:0008006" key="3">
    <source>
        <dbReference type="Google" id="ProtNLM"/>
    </source>
</evidence>
<keyword evidence="2" id="KW-1185">Reference proteome</keyword>